<dbReference type="Gene3D" id="1.10.40.60">
    <property type="entry name" value="EpsJ-like"/>
    <property type="match status" value="2"/>
</dbReference>
<dbReference type="GO" id="GO:0009306">
    <property type="term" value="P:protein secretion"/>
    <property type="evidence" value="ECO:0007669"/>
    <property type="project" value="InterPro"/>
</dbReference>
<evidence type="ECO:0000256" key="3">
    <source>
        <dbReference type="ARBA" id="ARBA00022448"/>
    </source>
</evidence>
<keyword evidence="6" id="KW-0812">Transmembrane</keyword>
<keyword evidence="7" id="KW-0653">Protein transport</keyword>
<dbReference type="SUPFAM" id="SSF158544">
    <property type="entry name" value="GspK insert domain-like"/>
    <property type="match status" value="2"/>
</dbReference>
<keyword evidence="4 10" id="KW-1003">Cell membrane</keyword>
<keyword evidence="8" id="KW-1133">Transmembrane helix</keyword>
<keyword evidence="3 10" id="KW-0813">Transport</keyword>
<dbReference type="RefSeq" id="WP_008487564.1">
    <property type="nucleotide sequence ID" value="NZ_AMRG01000003.1"/>
</dbReference>
<comment type="caution">
    <text evidence="14">The sequence shown here is derived from an EMBL/GenBank/DDBJ whole genome shotgun (WGS) entry which is preliminary data.</text>
</comment>
<reference evidence="14 15" key="1">
    <citation type="journal article" date="2012" name="J. Bacteriol.">
        <title>Genome Sequence of Idiomarina xiamenensis Type Strain 10-D-4.</title>
        <authorList>
            <person name="Lai Q."/>
            <person name="Wang L."/>
            <person name="Wang W."/>
            <person name="Shao Z."/>
        </authorList>
    </citation>
    <scope>NUCLEOTIDE SEQUENCE [LARGE SCALE GENOMIC DNA]</scope>
    <source>
        <strain evidence="14 15">10-D-4</strain>
    </source>
</reference>
<evidence type="ECO:0000313" key="14">
    <source>
        <dbReference type="EMBL" id="EKE85213.1"/>
    </source>
</evidence>
<keyword evidence="9 10" id="KW-0472">Membrane</keyword>
<evidence type="ECO:0000256" key="2">
    <source>
        <dbReference type="ARBA" id="ARBA00007246"/>
    </source>
</evidence>
<dbReference type="InterPro" id="IPR049179">
    <property type="entry name" value="T2SSK_SAM-like_2nd"/>
</dbReference>
<dbReference type="GO" id="GO:0005886">
    <property type="term" value="C:plasma membrane"/>
    <property type="evidence" value="ECO:0007669"/>
    <property type="project" value="UniProtKB-SubCell"/>
</dbReference>
<feature type="region of interest" description="Disordered" evidence="11">
    <location>
        <begin position="269"/>
        <end position="306"/>
    </location>
</feature>
<evidence type="ECO:0000256" key="4">
    <source>
        <dbReference type="ARBA" id="ARBA00022475"/>
    </source>
</evidence>
<evidence type="ECO:0000259" key="13">
    <source>
        <dbReference type="Pfam" id="PF21687"/>
    </source>
</evidence>
<dbReference type="SUPFAM" id="SSF54523">
    <property type="entry name" value="Pili subunits"/>
    <property type="match status" value="1"/>
</dbReference>
<evidence type="ECO:0000256" key="10">
    <source>
        <dbReference type="PIRNR" id="PIRNR002786"/>
    </source>
</evidence>
<dbReference type="InterPro" id="IPR049031">
    <property type="entry name" value="T2SSK_SAM-like_1st"/>
</dbReference>
<sequence length="356" mass="38612">MVKQRGVALVMVLLVVALVASLAVTMSGRLQNQVQRTINLQQAEQSYWYWQSAEALVRQVLLYELDDSDGVVNLAQNWASQTGPYPVAGGEIAGDIKDLQSCFNVNALNISDADVLQQRKTQFKQLLIALEFNDYNADVMVDSLVDWLDADDVLSGTYGAETPDYLGMPHPYRAANGNLQHISELRLVRGYTATAYNRLRPYVCAIPGRNELALNVNTIDAEQPQLLVAISSGNMPLSAAQAFLQQRPDAGYDSIERVMQLPAFVQAANASKNNKTGSNNNQRRNSGGNGSNNNNGGADGGADAGQGATNGLPITVSSEYFELTASVRIADLQTRATSIIQVRDGKAYTLYRAFGD</sequence>
<evidence type="ECO:0000259" key="12">
    <source>
        <dbReference type="Pfam" id="PF03934"/>
    </source>
</evidence>
<keyword evidence="5 10" id="KW-0997">Cell inner membrane</keyword>
<evidence type="ECO:0000313" key="15">
    <source>
        <dbReference type="Proteomes" id="UP000014115"/>
    </source>
</evidence>
<dbReference type="PANTHER" id="PTHR38831:SF1">
    <property type="entry name" value="TYPE II SECRETION SYSTEM PROTEIN K-RELATED"/>
    <property type="match status" value="1"/>
</dbReference>
<feature type="domain" description="T2SS protein K first SAM-like" evidence="13">
    <location>
        <begin position="101"/>
        <end position="207"/>
    </location>
</feature>
<organism evidence="14 15">
    <name type="scientific">Idiomarina xiamenensis 10-D-4</name>
    <dbReference type="NCBI Taxonomy" id="740709"/>
    <lineage>
        <taxon>Bacteria</taxon>
        <taxon>Pseudomonadati</taxon>
        <taxon>Pseudomonadota</taxon>
        <taxon>Gammaproteobacteria</taxon>
        <taxon>Alteromonadales</taxon>
        <taxon>Idiomarinaceae</taxon>
        <taxon>Idiomarina</taxon>
    </lineage>
</organism>
<protein>
    <recommendedName>
        <fullName evidence="10">Type II secretion system protein K</fullName>
    </recommendedName>
</protein>
<gene>
    <name evidence="14" type="ORF">A10D4_02675</name>
</gene>
<dbReference type="Pfam" id="PF03934">
    <property type="entry name" value="T2SSK"/>
    <property type="match status" value="1"/>
</dbReference>
<dbReference type="AlphaFoldDB" id="K2KBP9"/>
<comment type="subcellular location">
    <subcellularLocation>
        <location evidence="1 10">Cell inner membrane</location>
    </subcellularLocation>
</comment>
<keyword evidence="15" id="KW-1185">Reference proteome</keyword>
<dbReference type="InterPro" id="IPR005628">
    <property type="entry name" value="GspK"/>
</dbReference>
<dbReference type="STRING" id="740709.A10D4_02675"/>
<dbReference type="InterPro" id="IPR045584">
    <property type="entry name" value="Pilin-like"/>
</dbReference>
<dbReference type="PIRSF" id="PIRSF002786">
    <property type="entry name" value="XcpX"/>
    <property type="match status" value="1"/>
</dbReference>
<evidence type="ECO:0000256" key="8">
    <source>
        <dbReference type="ARBA" id="ARBA00022989"/>
    </source>
</evidence>
<evidence type="ECO:0000256" key="11">
    <source>
        <dbReference type="SAM" id="MobiDB-lite"/>
    </source>
</evidence>
<evidence type="ECO:0000256" key="5">
    <source>
        <dbReference type="ARBA" id="ARBA00022519"/>
    </source>
</evidence>
<evidence type="ECO:0000256" key="6">
    <source>
        <dbReference type="ARBA" id="ARBA00022692"/>
    </source>
</evidence>
<dbReference type="eggNOG" id="COG3156">
    <property type="taxonomic scope" value="Bacteria"/>
</dbReference>
<dbReference type="Proteomes" id="UP000014115">
    <property type="component" value="Unassembled WGS sequence"/>
</dbReference>
<dbReference type="OrthoDB" id="9788973at2"/>
<comment type="similarity">
    <text evidence="2 10">Belongs to the GSP K family.</text>
</comment>
<evidence type="ECO:0000256" key="7">
    <source>
        <dbReference type="ARBA" id="ARBA00022927"/>
    </source>
</evidence>
<name>K2KBP9_9GAMM</name>
<dbReference type="InterPro" id="IPR038072">
    <property type="entry name" value="GspK_central_sf"/>
</dbReference>
<evidence type="ECO:0000256" key="9">
    <source>
        <dbReference type="ARBA" id="ARBA00023136"/>
    </source>
</evidence>
<dbReference type="Gene3D" id="3.30.1300.30">
    <property type="entry name" value="GSPII I/J protein-like"/>
    <property type="match status" value="1"/>
</dbReference>
<accession>K2KBP9</accession>
<dbReference type="PANTHER" id="PTHR38831">
    <property type="entry name" value="TYPE II SECRETION SYSTEM PROTEIN K"/>
    <property type="match status" value="1"/>
</dbReference>
<dbReference type="Pfam" id="PF21687">
    <property type="entry name" value="T2SSK_1st"/>
    <property type="match status" value="1"/>
</dbReference>
<evidence type="ECO:0000256" key="1">
    <source>
        <dbReference type="ARBA" id="ARBA00004533"/>
    </source>
</evidence>
<feature type="compositionally biased region" description="Low complexity" evidence="11">
    <location>
        <begin position="276"/>
        <end position="296"/>
    </location>
</feature>
<dbReference type="NCBIfam" id="NF037980">
    <property type="entry name" value="T2SS_GspK"/>
    <property type="match status" value="1"/>
</dbReference>
<dbReference type="EMBL" id="AMRG01000003">
    <property type="protein sequence ID" value="EKE85213.1"/>
    <property type="molecule type" value="Genomic_DNA"/>
</dbReference>
<feature type="domain" description="T2SS protein K second SAM-like" evidence="12">
    <location>
        <begin position="214"/>
        <end position="270"/>
    </location>
</feature>
<proteinExistence type="inferred from homology"/>
<dbReference type="PATRIC" id="fig|740709.3.peg.538"/>